<dbReference type="InterPro" id="IPR016040">
    <property type="entry name" value="NAD(P)-bd_dom"/>
</dbReference>
<dbReference type="Pfam" id="PF13460">
    <property type="entry name" value="NAD_binding_10"/>
    <property type="match status" value="1"/>
</dbReference>
<gene>
    <name evidence="2" type="ORF">ACFQRF_23815</name>
</gene>
<reference evidence="3" key="1">
    <citation type="journal article" date="2019" name="Int. J. Syst. Evol. Microbiol.">
        <title>The Global Catalogue of Microorganisms (GCM) 10K type strain sequencing project: providing services to taxonomists for standard genome sequencing and annotation.</title>
        <authorList>
            <consortium name="The Broad Institute Genomics Platform"/>
            <consortium name="The Broad Institute Genome Sequencing Center for Infectious Disease"/>
            <person name="Wu L."/>
            <person name="Ma J."/>
        </authorList>
    </citation>
    <scope>NUCLEOTIDE SEQUENCE [LARGE SCALE GENOMIC DNA]</scope>
    <source>
        <strain evidence="3">CGMCC 4.7382</strain>
    </source>
</reference>
<dbReference type="SUPFAM" id="SSF51735">
    <property type="entry name" value="NAD(P)-binding Rossmann-fold domains"/>
    <property type="match status" value="1"/>
</dbReference>
<dbReference type="RefSeq" id="WP_379873412.1">
    <property type="nucleotide sequence ID" value="NZ_JBHTBH010000014.1"/>
</dbReference>
<keyword evidence="3" id="KW-1185">Reference proteome</keyword>
<dbReference type="Gene3D" id="3.40.50.720">
    <property type="entry name" value="NAD(P)-binding Rossmann-like Domain"/>
    <property type="match status" value="1"/>
</dbReference>
<proteinExistence type="predicted"/>
<accession>A0ABW2KLD0</accession>
<organism evidence="2 3">
    <name type="scientific">Marinactinospora rubrisoli</name>
    <dbReference type="NCBI Taxonomy" id="2715399"/>
    <lineage>
        <taxon>Bacteria</taxon>
        <taxon>Bacillati</taxon>
        <taxon>Actinomycetota</taxon>
        <taxon>Actinomycetes</taxon>
        <taxon>Streptosporangiales</taxon>
        <taxon>Nocardiopsidaceae</taxon>
        <taxon>Marinactinospora</taxon>
    </lineage>
</organism>
<sequence>MSDRTPVLVTGATGNVGRHVVTRLLAEGVPVRALTRDPATAGLPDGVAGYRGDLSEPATLREALDGAGAVFLVWPFLTAEAAPAVLERVAGHTERLVYLSSSGVRDDLPEQADPINAFHADIERMVRATGLDWTFLRAGGFAANALQWAGQIRATGVVRAPFGTASRALIHEADIAAVAVRALLDDGHSEATHILTGPAPLTQAEQVRLIGEAIGRPTRFVEQPPEEARADMVAAGWPENVVDGILNAHSAMTKGAAGQVTGTVQAVTGRPARTFAEWARDHADDFR</sequence>
<dbReference type="Proteomes" id="UP001596540">
    <property type="component" value="Unassembled WGS sequence"/>
</dbReference>
<feature type="domain" description="NAD(P)-binding" evidence="1">
    <location>
        <begin position="11"/>
        <end position="185"/>
    </location>
</feature>
<dbReference type="Gene3D" id="3.90.25.10">
    <property type="entry name" value="UDP-galactose 4-epimerase, domain 1"/>
    <property type="match status" value="1"/>
</dbReference>
<dbReference type="InterPro" id="IPR036291">
    <property type="entry name" value="NAD(P)-bd_dom_sf"/>
</dbReference>
<dbReference type="PANTHER" id="PTHR43162">
    <property type="match status" value="1"/>
</dbReference>
<comment type="caution">
    <text evidence="2">The sequence shown here is derived from an EMBL/GenBank/DDBJ whole genome shotgun (WGS) entry which is preliminary data.</text>
</comment>
<protein>
    <submittedName>
        <fullName evidence="2">NAD(P)H-binding protein</fullName>
    </submittedName>
</protein>
<dbReference type="InterPro" id="IPR051604">
    <property type="entry name" value="Ergot_Alk_Oxidoreductase"/>
</dbReference>
<dbReference type="EMBL" id="JBHTBH010000014">
    <property type="protein sequence ID" value="MFC7330764.1"/>
    <property type="molecule type" value="Genomic_DNA"/>
</dbReference>
<evidence type="ECO:0000313" key="2">
    <source>
        <dbReference type="EMBL" id="MFC7330764.1"/>
    </source>
</evidence>
<name>A0ABW2KLD0_9ACTN</name>
<evidence type="ECO:0000313" key="3">
    <source>
        <dbReference type="Proteomes" id="UP001596540"/>
    </source>
</evidence>
<evidence type="ECO:0000259" key="1">
    <source>
        <dbReference type="Pfam" id="PF13460"/>
    </source>
</evidence>
<dbReference type="PANTHER" id="PTHR43162:SF1">
    <property type="entry name" value="PRESTALK A DIFFERENTIATION PROTEIN A"/>
    <property type="match status" value="1"/>
</dbReference>